<feature type="signal peptide" evidence="1">
    <location>
        <begin position="1"/>
        <end position="30"/>
    </location>
</feature>
<dbReference type="Gene3D" id="2.60.40.420">
    <property type="entry name" value="Cupredoxins - blue copper proteins"/>
    <property type="match status" value="1"/>
</dbReference>
<comment type="caution">
    <text evidence="3">The sequence shown here is derived from an EMBL/GenBank/DDBJ whole genome shotgun (WGS) entry which is preliminary data.</text>
</comment>
<protein>
    <submittedName>
        <fullName evidence="3">Cupredoxin domain-containing protein</fullName>
    </submittedName>
</protein>
<feature type="domain" description="EfeO-type cupredoxin-like" evidence="2">
    <location>
        <begin position="17"/>
        <end position="118"/>
    </location>
</feature>
<dbReference type="Pfam" id="PF13473">
    <property type="entry name" value="Cupredoxin_1"/>
    <property type="match status" value="1"/>
</dbReference>
<dbReference type="InterPro" id="IPR008972">
    <property type="entry name" value="Cupredoxin"/>
</dbReference>
<keyword evidence="4" id="KW-1185">Reference proteome</keyword>
<accession>A0ABV7VCH1</accession>
<dbReference type="SUPFAM" id="SSF49503">
    <property type="entry name" value="Cupredoxins"/>
    <property type="match status" value="1"/>
</dbReference>
<organism evidence="3 4">
    <name type="scientific">Ferrovibrio xuzhouensis</name>
    <dbReference type="NCBI Taxonomy" id="1576914"/>
    <lineage>
        <taxon>Bacteria</taxon>
        <taxon>Pseudomonadati</taxon>
        <taxon>Pseudomonadota</taxon>
        <taxon>Alphaproteobacteria</taxon>
        <taxon>Rhodospirillales</taxon>
        <taxon>Rhodospirillaceae</taxon>
        <taxon>Ferrovibrio</taxon>
    </lineage>
</organism>
<proteinExistence type="predicted"/>
<dbReference type="EMBL" id="JBHRYJ010000001">
    <property type="protein sequence ID" value="MFC3675185.1"/>
    <property type="molecule type" value="Genomic_DNA"/>
</dbReference>
<evidence type="ECO:0000256" key="1">
    <source>
        <dbReference type="SAM" id="SignalP"/>
    </source>
</evidence>
<reference evidence="4" key="1">
    <citation type="journal article" date="2019" name="Int. J. Syst. Evol. Microbiol.">
        <title>The Global Catalogue of Microorganisms (GCM) 10K type strain sequencing project: providing services to taxonomists for standard genome sequencing and annotation.</title>
        <authorList>
            <consortium name="The Broad Institute Genomics Platform"/>
            <consortium name="The Broad Institute Genome Sequencing Center for Infectious Disease"/>
            <person name="Wu L."/>
            <person name="Ma J."/>
        </authorList>
    </citation>
    <scope>NUCLEOTIDE SEQUENCE [LARGE SCALE GENOMIC DNA]</scope>
    <source>
        <strain evidence="4">KCTC 42182</strain>
    </source>
</reference>
<feature type="chain" id="PRO_5045926970" evidence="1">
    <location>
        <begin position="31"/>
        <end position="119"/>
    </location>
</feature>
<dbReference type="Proteomes" id="UP001595711">
    <property type="component" value="Unassembled WGS sequence"/>
</dbReference>
<keyword evidence="1" id="KW-0732">Signal</keyword>
<dbReference type="RefSeq" id="WP_379723274.1">
    <property type="nucleotide sequence ID" value="NZ_JBHRYJ010000001.1"/>
</dbReference>
<evidence type="ECO:0000259" key="2">
    <source>
        <dbReference type="Pfam" id="PF13473"/>
    </source>
</evidence>
<evidence type="ECO:0000313" key="4">
    <source>
        <dbReference type="Proteomes" id="UP001595711"/>
    </source>
</evidence>
<gene>
    <name evidence="3" type="ORF">ACFOOQ_06505</name>
</gene>
<name>A0ABV7VCH1_9PROT</name>
<dbReference type="InterPro" id="IPR028096">
    <property type="entry name" value="EfeO_Cupredoxin"/>
</dbReference>
<evidence type="ECO:0000313" key="3">
    <source>
        <dbReference type="EMBL" id="MFC3675185.1"/>
    </source>
</evidence>
<sequence length="119" mass="12734">MASPLRFAGFSAAFALAASFALLAVPPARADDAPVYKLIIKDHKFQPDTIEVPAGKKFVIEVHNQDDTPEEFDSNALHREKIVRGGGTGNVNLGPLKAGSYPFIGEFHESTAKGKVVAK</sequence>